<comment type="caution">
    <text evidence="1">The sequence shown here is derived from an EMBL/GenBank/DDBJ whole genome shotgun (WGS) entry which is preliminary data.</text>
</comment>
<dbReference type="EMBL" id="CM046397">
    <property type="protein sequence ID" value="KAI8534883.1"/>
    <property type="molecule type" value="Genomic_DNA"/>
</dbReference>
<organism evidence="1 2">
    <name type="scientific">Rhododendron molle</name>
    <name type="common">Chinese azalea</name>
    <name type="synonym">Azalea mollis</name>
    <dbReference type="NCBI Taxonomy" id="49168"/>
    <lineage>
        <taxon>Eukaryota</taxon>
        <taxon>Viridiplantae</taxon>
        <taxon>Streptophyta</taxon>
        <taxon>Embryophyta</taxon>
        <taxon>Tracheophyta</taxon>
        <taxon>Spermatophyta</taxon>
        <taxon>Magnoliopsida</taxon>
        <taxon>eudicotyledons</taxon>
        <taxon>Gunneridae</taxon>
        <taxon>Pentapetalae</taxon>
        <taxon>asterids</taxon>
        <taxon>Ericales</taxon>
        <taxon>Ericaceae</taxon>
        <taxon>Ericoideae</taxon>
        <taxon>Rhodoreae</taxon>
        <taxon>Rhododendron</taxon>
    </lineage>
</organism>
<reference evidence="1" key="1">
    <citation type="submission" date="2022-02" db="EMBL/GenBank/DDBJ databases">
        <title>Plant Genome Project.</title>
        <authorList>
            <person name="Zhang R.-G."/>
        </authorList>
    </citation>
    <scope>NUCLEOTIDE SEQUENCE</scope>
    <source>
        <strain evidence="1">AT1</strain>
    </source>
</reference>
<dbReference type="Proteomes" id="UP001062846">
    <property type="component" value="Chromosome 10"/>
</dbReference>
<evidence type="ECO:0000313" key="1">
    <source>
        <dbReference type="EMBL" id="KAI8534883.1"/>
    </source>
</evidence>
<name>A0ACC0M3G4_RHOML</name>
<evidence type="ECO:0000313" key="2">
    <source>
        <dbReference type="Proteomes" id="UP001062846"/>
    </source>
</evidence>
<proteinExistence type="predicted"/>
<keyword evidence="2" id="KW-1185">Reference proteome</keyword>
<accession>A0ACC0M3G4</accession>
<protein>
    <submittedName>
        <fullName evidence="1">Uncharacterized protein</fullName>
    </submittedName>
</protein>
<sequence>MARNLIIEEPVPSVEQWRRAPYLQTIRDLLWGLAKAYPAERAPLANPTFFTSPVHLRQAELINPSSVLRLRIERRDFPHSECHFGAQSSPPTDWPEWVDEVVSDSGRKQLLIDVVMLSRNLNILRHGVALKNLEHAFSRSSIDTHSFAWAWGESGLSLEDVVILTCLSLHRLGVVVMGQCLLPVRASILSSVASGGDSVARAVVNATLIAIPGWLLCLYNEASRVTIYLPDRFAW</sequence>
<gene>
    <name evidence="1" type="ORF">RHMOL_Rhmol10G0131500</name>
</gene>